<reference evidence="1 2" key="1">
    <citation type="submission" date="2009-02" db="EMBL/GenBank/DDBJ databases">
        <title>Sequencing of the draft genome and assembly of Dethiobacter alkaliphilus AHT 1.</title>
        <authorList>
            <consortium name="US DOE Joint Genome Institute (JGI-PGF)"/>
            <person name="Lucas S."/>
            <person name="Copeland A."/>
            <person name="Lapidus A."/>
            <person name="Glavina del Rio T."/>
            <person name="Dalin E."/>
            <person name="Tice H."/>
            <person name="Bruce D."/>
            <person name="Goodwin L."/>
            <person name="Pitluck S."/>
            <person name="Larimer F."/>
            <person name="Land M.L."/>
            <person name="Hauser L."/>
            <person name="Muyzer G."/>
        </authorList>
    </citation>
    <scope>NUCLEOTIDE SEQUENCE [LARGE SCALE GENOMIC DNA]</scope>
    <source>
        <strain evidence="1 2">AHT 1</strain>
    </source>
</reference>
<evidence type="ECO:0000313" key="2">
    <source>
        <dbReference type="Proteomes" id="UP000006443"/>
    </source>
</evidence>
<proteinExistence type="predicted"/>
<dbReference type="SUPFAM" id="SSF53271">
    <property type="entry name" value="PRTase-like"/>
    <property type="match status" value="1"/>
</dbReference>
<dbReference type="InterPro" id="IPR029057">
    <property type="entry name" value="PRTase-like"/>
</dbReference>
<accession>C0GGD8</accession>
<dbReference type="Gene3D" id="3.40.50.2020">
    <property type="match status" value="1"/>
</dbReference>
<comment type="caution">
    <text evidence="1">The sequence shown here is derived from an EMBL/GenBank/DDBJ whole genome shotgun (WGS) entry which is preliminary data.</text>
</comment>
<protein>
    <recommendedName>
        <fullName evidence="3">Uracil phosphoribosyltransferase</fullName>
    </recommendedName>
</protein>
<dbReference type="EMBL" id="ACJM01000007">
    <property type="protein sequence ID" value="EEG77568.1"/>
    <property type="molecule type" value="Genomic_DNA"/>
</dbReference>
<dbReference type="AlphaFoldDB" id="C0GGD8"/>
<dbReference type="STRING" id="555088.DealDRAFT_1691"/>
<sequence length="69" mass="8042">MPLLQSTSEQMSTFIFDHPLIDGKLAKLRSRTTPVALFRQLVEEVTTLMLYEVAKTCPAPPNRWKRRWP</sequence>
<organism evidence="1 2">
    <name type="scientific">Dethiobacter alkaliphilus AHT 1</name>
    <dbReference type="NCBI Taxonomy" id="555088"/>
    <lineage>
        <taxon>Bacteria</taxon>
        <taxon>Bacillati</taxon>
        <taxon>Bacillota</taxon>
        <taxon>Dethiobacteria</taxon>
        <taxon>Dethiobacterales</taxon>
        <taxon>Dethiobacteraceae</taxon>
        <taxon>Dethiobacter</taxon>
    </lineage>
</organism>
<evidence type="ECO:0008006" key="3">
    <source>
        <dbReference type="Google" id="ProtNLM"/>
    </source>
</evidence>
<name>C0GGD8_DETAL</name>
<dbReference type="Proteomes" id="UP000006443">
    <property type="component" value="Unassembled WGS sequence"/>
</dbReference>
<gene>
    <name evidence="1" type="ORF">DealDRAFT_1691</name>
</gene>
<keyword evidence="2" id="KW-1185">Reference proteome</keyword>
<evidence type="ECO:0000313" key="1">
    <source>
        <dbReference type="EMBL" id="EEG77568.1"/>
    </source>
</evidence>